<dbReference type="SMART" id="SM00173">
    <property type="entry name" value="RAS"/>
    <property type="match status" value="1"/>
</dbReference>
<reference evidence="4" key="1">
    <citation type="submission" date="2021-01" db="EMBL/GenBank/DDBJ databases">
        <authorList>
            <person name="Corre E."/>
            <person name="Pelletier E."/>
            <person name="Niang G."/>
            <person name="Scheremetjew M."/>
            <person name="Finn R."/>
            <person name="Kale V."/>
            <person name="Holt S."/>
            <person name="Cochrane G."/>
            <person name="Meng A."/>
            <person name="Brown T."/>
            <person name="Cohen L."/>
        </authorList>
    </citation>
    <scope>NUCLEOTIDE SEQUENCE</scope>
    <source>
        <strain evidence="4">Fehren 1</strain>
    </source>
</reference>
<keyword evidence="1" id="KW-0547">Nucleotide-binding</keyword>
<dbReference type="NCBIfam" id="TIGR00231">
    <property type="entry name" value="small_GTP"/>
    <property type="match status" value="1"/>
</dbReference>
<dbReference type="PRINTS" id="PR00449">
    <property type="entry name" value="RASTRNSFRMNG"/>
</dbReference>
<dbReference type="PANTHER" id="PTHR47977">
    <property type="entry name" value="RAS-RELATED PROTEIN RAB"/>
    <property type="match status" value="1"/>
</dbReference>
<feature type="region of interest" description="Disordered" evidence="3">
    <location>
        <begin position="163"/>
        <end position="205"/>
    </location>
</feature>
<dbReference type="SMART" id="SM00175">
    <property type="entry name" value="RAB"/>
    <property type="match status" value="1"/>
</dbReference>
<dbReference type="InterPro" id="IPR001806">
    <property type="entry name" value="Small_GTPase"/>
</dbReference>
<sequence>MVGKTSISNRYVDGTFTDEYKTSLEVKFKRKNIVVPGTQSVGQLHIWDTLGQERFKAIAPIFYRRSIGALLVYDCTDKDSFLACESWYTQIKNNSAEDTIVMLVGNKVDKPDKVISSEMGAEYARQKGWGFMEVSAKEDINIQAAFSNLARAIYHMKVSAEEVDPSSGVTNNEEDRDRSISLHQKNRDSSSSGKGSGKKKGGCCK</sequence>
<evidence type="ECO:0000256" key="2">
    <source>
        <dbReference type="ARBA" id="ARBA00023134"/>
    </source>
</evidence>
<feature type="compositionally biased region" description="Basic and acidic residues" evidence="3">
    <location>
        <begin position="173"/>
        <end position="188"/>
    </location>
</feature>
<dbReference type="PROSITE" id="PS51419">
    <property type="entry name" value="RAB"/>
    <property type="match status" value="1"/>
</dbReference>
<dbReference type="InterPro" id="IPR005225">
    <property type="entry name" value="Small_GTP-bd"/>
</dbReference>
<dbReference type="InterPro" id="IPR027417">
    <property type="entry name" value="P-loop_NTPase"/>
</dbReference>
<organism evidence="4">
    <name type="scientific">Favella ehrenbergii</name>
    <dbReference type="NCBI Taxonomy" id="182087"/>
    <lineage>
        <taxon>Eukaryota</taxon>
        <taxon>Sar</taxon>
        <taxon>Alveolata</taxon>
        <taxon>Ciliophora</taxon>
        <taxon>Intramacronucleata</taxon>
        <taxon>Spirotrichea</taxon>
        <taxon>Choreotrichia</taxon>
        <taxon>Tintinnida</taxon>
        <taxon>Xystonellidae</taxon>
        <taxon>Favella</taxon>
    </lineage>
</organism>
<evidence type="ECO:0000313" key="4">
    <source>
        <dbReference type="EMBL" id="CAE0308899.1"/>
    </source>
</evidence>
<dbReference type="AlphaFoldDB" id="A0A7S3MLR1"/>
<gene>
    <name evidence="4" type="ORF">FEHR0123_LOCUS3811</name>
</gene>
<proteinExistence type="predicted"/>
<evidence type="ECO:0000256" key="3">
    <source>
        <dbReference type="SAM" id="MobiDB-lite"/>
    </source>
</evidence>
<accession>A0A7S3MLR1</accession>
<protein>
    <submittedName>
        <fullName evidence="4">Uncharacterized protein</fullName>
    </submittedName>
</protein>
<evidence type="ECO:0000256" key="1">
    <source>
        <dbReference type="ARBA" id="ARBA00022741"/>
    </source>
</evidence>
<dbReference type="CDD" id="cd00154">
    <property type="entry name" value="Rab"/>
    <property type="match status" value="1"/>
</dbReference>
<dbReference type="SMART" id="SM00174">
    <property type="entry name" value="RHO"/>
    <property type="match status" value="1"/>
</dbReference>
<dbReference type="SUPFAM" id="SSF52540">
    <property type="entry name" value="P-loop containing nucleoside triphosphate hydrolases"/>
    <property type="match status" value="1"/>
</dbReference>
<dbReference type="EMBL" id="HBIE01012577">
    <property type="protein sequence ID" value="CAE0308899.1"/>
    <property type="molecule type" value="Transcribed_RNA"/>
</dbReference>
<feature type="compositionally biased region" description="Basic residues" evidence="3">
    <location>
        <begin position="196"/>
        <end position="205"/>
    </location>
</feature>
<dbReference type="InterPro" id="IPR050227">
    <property type="entry name" value="Rab"/>
</dbReference>
<dbReference type="Gene3D" id="3.40.50.300">
    <property type="entry name" value="P-loop containing nucleotide triphosphate hydrolases"/>
    <property type="match status" value="1"/>
</dbReference>
<dbReference type="PROSITE" id="PS51421">
    <property type="entry name" value="RAS"/>
    <property type="match status" value="1"/>
</dbReference>
<name>A0A7S3MLR1_9SPIT</name>
<dbReference type="Pfam" id="PF00071">
    <property type="entry name" value="Ras"/>
    <property type="match status" value="1"/>
</dbReference>
<dbReference type="GO" id="GO:0005525">
    <property type="term" value="F:GTP binding"/>
    <property type="evidence" value="ECO:0007669"/>
    <property type="project" value="UniProtKB-KW"/>
</dbReference>
<dbReference type="GO" id="GO:0003924">
    <property type="term" value="F:GTPase activity"/>
    <property type="evidence" value="ECO:0007669"/>
    <property type="project" value="InterPro"/>
</dbReference>
<dbReference type="FunFam" id="3.40.50.300:FF:001447">
    <property type="entry name" value="Ras-related protein Rab-1B"/>
    <property type="match status" value="1"/>
</dbReference>
<keyword evidence="2" id="KW-0342">GTP-binding</keyword>
<dbReference type="SMART" id="SM00176">
    <property type="entry name" value="RAN"/>
    <property type="match status" value="1"/>
</dbReference>